<evidence type="ECO:0000313" key="3">
    <source>
        <dbReference type="Proteomes" id="UP000306628"/>
    </source>
</evidence>
<evidence type="ECO:0000256" key="1">
    <source>
        <dbReference type="SAM" id="MobiDB-lite"/>
    </source>
</evidence>
<protein>
    <submittedName>
        <fullName evidence="2">Uncharacterized protein</fullName>
    </submittedName>
</protein>
<gene>
    <name evidence="2" type="ORF">ETD85_45250</name>
</gene>
<dbReference type="RefSeq" id="WP_138696027.1">
    <property type="nucleotide sequence ID" value="NZ_JBHSAZ010000089.1"/>
</dbReference>
<feature type="region of interest" description="Disordered" evidence="1">
    <location>
        <begin position="85"/>
        <end position="110"/>
    </location>
</feature>
<comment type="caution">
    <text evidence="2">The sequence shown here is derived from an EMBL/GenBank/DDBJ whole genome shotgun (WGS) entry which is preliminary data.</text>
</comment>
<keyword evidence="3" id="KW-1185">Reference proteome</keyword>
<evidence type="ECO:0000313" key="2">
    <source>
        <dbReference type="EMBL" id="TMR25531.1"/>
    </source>
</evidence>
<dbReference type="AlphaFoldDB" id="A0A5S4FZJ1"/>
<dbReference type="EMBL" id="VCKX01000226">
    <property type="protein sequence ID" value="TMR25531.1"/>
    <property type="molecule type" value="Genomic_DNA"/>
</dbReference>
<feature type="compositionally biased region" description="Basic residues" evidence="1">
    <location>
        <begin position="95"/>
        <end position="110"/>
    </location>
</feature>
<reference evidence="2 3" key="1">
    <citation type="submission" date="2019-05" db="EMBL/GenBank/DDBJ databases">
        <title>Draft genome sequence of Nonomuraea zeae DSM 100528.</title>
        <authorList>
            <person name="Saricaoglu S."/>
            <person name="Isik K."/>
        </authorList>
    </citation>
    <scope>NUCLEOTIDE SEQUENCE [LARGE SCALE GENOMIC DNA]</scope>
    <source>
        <strain evidence="2 3">DSM 100528</strain>
    </source>
</reference>
<accession>A0A5S4FZJ1</accession>
<name>A0A5S4FZJ1_9ACTN</name>
<dbReference type="Proteomes" id="UP000306628">
    <property type="component" value="Unassembled WGS sequence"/>
</dbReference>
<proteinExistence type="predicted"/>
<sequence length="110" mass="11968">MFVPGIDRLVADEGPRGTILVNVDDLIAVEHHPNPDGMGFGCCSWDPHGPNVNCAACGQGVAAEANDCGMPWYWVRLFPDAVLGAPPAPAPDTVRRRHDKRGKGRRRRIE</sequence>
<organism evidence="2 3">
    <name type="scientific">Nonomuraea zeae</name>
    <dbReference type="NCBI Taxonomy" id="1642303"/>
    <lineage>
        <taxon>Bacteria</taxon>
        <taxon>Bacillati</taxon>
        <taxon>Actinomycetota</taxon>
        <taxon>Actinomycetes</taxon>
        <taxon>Streptosporangiales</taxon>
        <taxon>Streptosporangiaceae</taxon>
        <taxon>Nonomuraea</taxon>
    </lineage>
</organism>
<dbReference type="OrthoDB" id="3280727at2"/>